<dbReference type="PANTHER" id="PTHR21421:SF29">
    <property type="entry name" value="GUSTATORY RECEPTOR 5A FOR TREHALOSE-RELATED"/>
    <property type="match status" value="1"/>
</dbReference>
<gene>
    <name evidence="7" type="ORF">BV898_01179</name>
</gene>
<comment type="caution">
    <text evidence="7">The sequence shown here is derived from an EMBL/GenBank/DDBJ whole genome shotgun (WGS) entry which is preliminary data.</text>
</comment>
<dbReference type="EMBL" id="MTYJ01000004">
    <property type="protein sequence ID" value="OQV24970.1"/>
    <property type="molecule type" value="Genomic_DNA"/>
</dbReference>
<keyword evidence="8" id="KW-1185">Reference proteome</keyword>
<accession>A0A1W0XC08</accession>
<name>A0A1W0XC08_HYPEX</name>
<evidence type="ECO:0000256" key="5">
    <source>
        <dbReference type="ARBA" id="ARBA00023170"/>
    </source>
</evidence>
<keyword evidence="5" id="KW-0675">Receptor</keyword>
<reference evidence="8" key="1">
    <citation type="submission" date="2017-01" db="EMBL/GenBank/DDBJ databases">
        <title>Comparative genomics of anhydrobiosis in the tardigrade Hypsibius dujardini.</title>
        <authorList>
            <person name="Yoshida Y."/>
            <person name="Koutsovoulos G."/>
            <person name="Laetsch D."/>
            <person name="Stevens L."/>
            <person name="Kumar S."/>
            <person name="Horikawa D."/>
            <person name="Ishino K."/>
            <person name="Komine S."/>
            <person name="Tomita M."/>
            <person name="Blaxter M."/>
            <person name="Arakawa K."/>
        </authorList>
    </citation>
    <scope>NUCLEOTIDE SEQUENCE [LARGE SCALE GENOMIC DNA]</scope>
    <source>
        <strain evidence="8">Z151</strain>
    </source>
</reference>
<evidence type="ECO:0000313" key="7">
    <source>
        <dbReference type="EMBL" id="OQV24970.1"/>
    </source>
</evidence>
<feature type="transmembrane region" description="Helical" evidence="6">
    <location>
        <begin position="193"/>
        <end position="217"/>
    </location>
</feature>
<sequence length="464" mass="52940">MCAKVHPLPVSDRASGCHPPETPENLYSMFRPILFLMRIGGLFFLQSPPTQAATNSRHIPQSTVPDVEQGKTECKNHATNNKDCYEFRSKMYCCAVFLLVWVFAGKFLYSFQFGVKDLSFTTANLGNIVMHSSYALWVIQVMGSHFLILQASWSRGQMMRLFEAWDRFHFVCPFDDPQCDESSAKIFRKTRNVLCTIALVHLIIQISSMVLSLTVPIKEYSELKYFAFEGYPMDNVPVMIISFVGGVFTSFIFILPSYFLLIMALAFTLDFRHLHTDLERSVNDSGALTVKSLEWFRKRHSGLCEIVDAADDMICVWISWIIGNCTMMVLVLVFAVYQTFDKLKILTELELIYWLLSCFIQVAMILYAGISLTREAHAPLTALHRLDQTDFTPPLTSQLQTFLNKLTSDQIGFTAWKMFTINNETFLALLGMYCTYQLLLFQLQFDLDPGDPSKTPSPANNTHT</sequence>
<proteinExistence type="predicted"/>
<feature type="transmembrane region" description="Helical" evidence="6">
    <location>
        <begin position="351"/>
        <end position="370"/>
    </location>
</feature>
<dbReference type="GO" id="GO:0016020">
    <property type="term" value="C:membrane"/>
    <property type="evidence" value="ECO:0007669"/>
    <property type="project" value="UniProtKB-SubCell"/>
</dbReference>
<organism evidence="7 8">
    <name type="scientific">Hypsibius exemplaris</name>
    <name type="common">Freshwater tardigrade</name>
    <dbReference type="NCBI Taxonomy" id="2072580"/>
    <lineage>
        <taxon>Eukaryota</taxon>
        <taxon>Metazoa</taxon>
        <taxon>Ecdysozoa</taxon>
        <taxon>Tardigrada</taxon>
        <taxon>Eutardigrada</taxon>
        <taxon>Parachela</taxon>
        <taxon>Hypsibioidea</taxon>
        <taxon>Hypsibiidae</taxon>
        <taxon>Hypsibius</taxon>
    </lineage>
</organism>
<dbReference type="Pfam" id="PF08395">
    <property type="entry name" value="7tm_7"/>
    <property type="match status" value="1"/>
</dbReference>
<dbReference type="PANTHER" id="PTHR21421">
    <property type="entry name" value="GUSTATORY RECEPTOR"/>
    <property type="match status" value="1"/>
</dbReference>
<feature type="transmembrane region" description="Helical" evidence="6">
    <location>
        <begin position="314"/>
        <end position="339"/>
    </location>
</feature>
<dbReference type="InterPro" id="IPR013604">
    <property type="entry name" value="7TM_chemorcpt"/>
</dbReference>
<dbReference type="GO" id="GO:0038023">
    <property type="term" value="F:signaling receptor activity"/>
    <property type="evidence" value="ECO:0007669"/>
    <property type="project" value="UniProtKB-ARBA"/>
</dbReference>
<evidence type="ECO:0000256" key="6">
    <source>
        <dbReference type="SAM" id="Phobius"/>
    </source>
</evidence>
<evidence type="ECO:0000313" key="8">
    <source>
        <dbReference type="Proteomes" id="UP000192578"/>
    </source>
</evidence>
<dbReference type="Proteomes" id="UP000192578">
    <property type="component" value="Unassembled WGS sequence"/>
</dbReference>
<evidence type="ECO:0000256" key="3">
    <source>
        <dbReference type="ARBA" id="ARBA00022989"/>
    </source>
</evidence>
<feature type="transmembrane region" description="Helical" evidence="6">
    <location>
        <begin position="134"/>
        <end position="153"/>
    </location>
</feature>
<keyword evidence="3 6" id="KW-1133">Transmembrane helix</keyword>
<protein>
    <recommendedName>
        <fullName evidence="9">Gustatory receptor</fullName>
    </recommendedName>
</protein>
<keyword evidence="4 6" id="KW-0472">Membrane</keyword>
<dbReference type="AlphaFoldDB" id="A0A1W0XC08"/>
<evidence type="ECO:0000256" key="4">
    <source>
        <dbReference type="ARBA" id="ARBA00023136"/>
    </source>
</evidence>
<comment type="subcellular location">
    <subcellularLocation>
        <location evidence="1">Membrane</location>
        <topology evidence="1">Multi-pass membrane protein</topology>
    </subcellularLocation>
</comment>
<evidence type="ECO:0000256" key="2">
    <source>
        <dbReference type="ARBA" id="ARBA00022692"/>
    </source>
</evidence>
<feature type="transmembrane region" description="Helical" evidence="6">
    <location>
        <begin position="237"/>
        <end position="267"/>
    </location>
</feature>
<evidence type="ECO:0008006" key="9">
    <source>
        <dbReference type="Google" id="ProtNLM"/>
    </source>
</evidence>
<feature type="transmembrane region" description="Helical" evidence="6">
    <location>
        <begin position="426"/>
        <end position="445"/>
    </location>
</feature>
<evidence type="ECO:0000256" key="1">
    <source>
        <dbReference type="ARBA" id="ARBA00004141"/>
    </source>
</evidence>
<keyword evidence="2 6" id="KW-0812">Transmembrane</keyword>
<dbReference type="GO" id="GO:0050909">
    <property type="term" value="P:sensory perception of taste"/>
    <property type="evidence" value="ECO:0007669"/>
    <property type="project" value="InterPro"/>
</dbReference>
<dbReference type="GO" id="GO:0051606">
    <property type="term" value="P:detection of stimulus"/>
    <property type="evidence" value="ECO:0007669"/>
    <property type="project" value="UniProtKB-ARBA"/>
</dbReference>
<feature type="transmembrane region" description="Helical" evidence="6">
    <location>
        <begin position="92"/>
        <end position="114"/>
    </location>
</feature>